<reference evidence="2" key="1">
    <citation type="submission" date="2020-03" db="EMBL/GenBank/DDBJ databases">
        <title>Transcriptomic Profiling of the Digestive Tract of the Rat Flea, Xenopsylla cheopis, Following Blood Feeding and Infection with Yersinia pestis.</title>
        <authorList>
            <person name="Bland D.M."/>
            <person name="Martens C.A."/>
            <person name="Virtaneva K."/>
            <person name="Kanakabandi K."/>
            <person name="Long D."/>
            <person name="Rosenke R."/>
            <person name="Saturday G.A."/>
            <person name="Hoyt F.H."/>
            <person name="Bruno D.P."/>
            <person name="Ribeiro J.M.C."/>
            <person name="Hinnebusch J."/>
        </authorList>
    </citation>
    <scope>NUCLEOTIDE SEQUENCE</scope>
</reference>
<keyword evidence="1" id="KW-1133">Transmembrane helix</keyword>
<keyword evidence="1" id="KW-0472">Membrane</keyword>
<protein>
    <submittedName>
        <fullName evidence="2">Putative product</fullName>
    </submittedName>
</protein>
<feature type="transmembrane region" description="Helical" evidence="1">
    <location>
        <begin position="34"/>
        <end position="55"/>
    </location>
</feature>
<evidence type="ECO:0000256" key="1">
    <source>
        <dbReference type="SAM" id="Phobius"/>
    </source>
</evidence>
<accession>A0A6M2DZR3</accession>
<feature type="transmembrane region" description="Helical" evidence="1">
    <location>
        <begin position="6"/>
        <end position="27"/>
    </location>
</feature>
<evidence type="ECO:0000313" key="2">
    <source>
        <dbReference type="EMBL" id="NOV50558.1"/>
    </source>
</evidence>
<keyword evidence="1" id="KW-0812">Transmembrane</keyword>
<sequence>MVLITIWVEIISKAMAVVPFVITSMLIGRNLMEIVEVAVMAAVATIWVEAAVVVIKAMEVAIKEVAAAAAIGITIWEAAVDIRKDLINDKVSNILIS</sequence>
<name>A0A6M2DZR3_XENCH</name>
<dbReference type="AlphaFoldDB" id="A0A6M2DZR3"/>
<organism evidence="2">
    <name type="scientific">Xenopsylla cheopis</name>
    <name type="common">Oriental rat flea</name>
    <name type="synonym">Pulex cheopis</name>
    <dbReference type="NCBI Taxonomy" id="163159"/>
    <lineage>
        <taxon>Eukaryota</taxon>
        <taxon>Metazoa</taxon>
        <taxon>Ecdysozoa</taxon>
        <taxon>Arthropoda</taxon>
        <taxon>Hexapoda</taxon>
        <taxon>Insecta</taxon>
        <taxon>Pterygota</taxon>
        <taxon>Neoptera</taxon>
        <taxon>Endopterygota</taxon>
        <taxon>Siphonaptera</taxon>
        <taxon>Pulicidae</taxon>
        <taxon>Xenopsyllinae</taxon>
        <taxon>Xenopsylla</taxon>
    </lineage>
</organism>
<proteinExistence type="predicted"/>
<dbReference type="EMBL" id="GIIL01006832">
    <property type="protein sequence ID" value="NOV50558.1"/>
    <property type="molecule type" value="Transcribed_RNA"/>
</dbReference>